<keyword evidence="6 10" id="KW-0067">ATP-binding</keyword>
<dbReference type="InterPro" id="IPR017441">
    <property type="entry name" value="Protein_kinase_ATP_BS"/>
</dbReference>
<keyword evidence="9" id="KW-0802">TPR repeat</keyword>
<evidence type="ECO:0000256" key="11">
    <source>
        <dbReference type="SAM" id="MobiDB-lite"/>
    </source>
</evidence>
<dbReference type="SUPFAM" id="SSF56112">
    <property type="entry name" value="Protein kinase-like (PK-like)"/>
    <property type="match status" value="1"/>
</dbReference>
<keyword evidence="4 10" id="KW-0547">Nucleotide-binding</keyword>
<keyword evidence="2 13" id="KW-0723">Serine/threonine-protein kinase</keyword>
<feature type="domain" description="Protein kinase" evidence="12">
    <location>
        <begin position="16"/>
        <end position="286"/>
    </location>
</feature>
<evidence type="ECO:0000313" key="14">
    <source>
        <dbReference type="Proteomes" id="UP000003959"/>
    </source>
</evidence>
<dbReference type="PROSITE" id="PS00107">
    <property type="entry name" value="PROTEIN_KINASE_ATP"/>
    <property type="match status" value="1"/>
</dbReference>
<dbReference type="CDD" id="cd14014">
    <property type="entry name" value="STKc_PknB_like"/>
    <property type="match status" value="1"/>
</dbReference>
<dbReference type="SMART" id="SM00220">
    <property type="entry name" value="S_TKc"/>
    <property type="match status" value="1"/>
</dbReference>
<keyword evidence="5 13" id="KW-0418">Kinase</keyword>
<comment type="catalytic activity">
    <reaction evidence="8">
        <text>L-seryl-[protein] + ATP = O-phospho-L-seryl-[protein] + ADP + H(+)</text>
        <dbReference type="Rhea" id="RHEA:17989"/>
        <dbReference type="Rhea" id="RHEA-COMP:9863"/>
        <dbReference type="Rhea" id="RHEA-COMP:11604"/>
        <dbReference type="ChEBI" id="CHEBI:15378"/>
        <dbReference type="ChEBI" id="CHEBI:29999"/>
        <dbReference type="ChEBI" id="CHEBI:30616"/>
        <dbReference type="ChEBI" id="CHEBI:83421"/>
        <dbReference type="ChEBI" id="CHEBI:456216"/>
        <dbReference type="EC" id="2.7.11.1"/>
    </reaction>
</comment>
<dbReference type="InterPro" id="IPR000719">
    <property type="entry name" value="Prot_kinase_dom"/>
</dbReference>
<dbReference type="PROSITE" id="PS50293">
    <property type="entry name" value="TPR_REGION"/>
    <property type="match status" value="2"/>
</dbReference>
<evidence type="ECO:0000256" key="6">
    <source>
        <dbReference type="ARBA" id="ARBA00022840"/>
    </source>
</evidence>
<accession>F4XKG1</accession>
<reference evidence="14" key="1">
    <citation type="journal article" date="2011" name="Proc. Natl. Acad. Sci. U.S.A.">
        <title>Genomic insights into the physiology and ecology of the marine filamentous cyanobacterium Lyngbya majuscula.</title>
        <authorList>
            <person name="Jones A.C."/>
            <person name="Monroe E.A."/>
            <person name="Podell S."/>
            <person name="Hess W.R."/>
            <person name="Klages S."/>
            <person name="Esquenazi E."/>
            <person name="Niessen S."/>
            <person name="Hoover H."/>
            <person name="Rothmann M."/>
            <person name="Lasken R.S."/>
            <person name="Yates J.R.III."/>
            <person name="Reinhardt R."/>
            <person name="Kube M."/>
            <person name="Burkart M.D."/>
            <person name="Allen E.E."/>
            <person name="Dorrestein P.C."/>
            <person name="Gerwick W.H."/>
            <person name="Gerwick L."/>
        </authorList>
    </citation>
    <scope>NUCLEOTIDE SEQUENCE [LARGE SCALE GENOMIC DNA]</scope>
    <source>
        <strain evidence="14">3L</strain>
    </source>
</reference>
<dbReference type="SMART" id="SM00028">
    <property type="entry name" value="TPR"/>
    <property type="match status" value="5"/>
</dbReference>
<dbReference type="Gene3D" id="3.30.200.20">
    <property type="entry name" value="Phosphorylase Kinase, domain 1"/>
    <property type="match status" value="1"/>
</dbReference>
<dbReference type="PANTHER" id="PTHR24363">
    <property type="entry name" value="SERINE/THREONINE PROTEIN KINASE"/>
    <property type="match status" value="1"/>
</dbReference>
<feature type="region of interest" description="Disordered" evidence="11">
    <location>
        <begin position="595"/>
        <end position="614"/>
    </location>
</feature>
<evidence type="ECO:0000259" key="12">
    <source>
        <dbReference type="PROSITE" id="PS50011"/>
    </source>
</evidence>
<feature type="binding site" evidence="10">
    <location>
        <position position="47"/>
    </location>
    <ligand>
        <name>ATP</name>
        <dbReference type="ChEBI" id="CHEBI:30616"/>
    </ligand>
</feature>
<evidence type="ECO:0000256" key="7">
    <source>
        <dbReference type="ARBA" id="ARBA00047899"/>
    </source>
</evidence>
<feature type="repeat" description="TPR" evidence="9">
    <location>
        <begin position="418"/>
        <end position="451"/>
    </location>
</feature>
<dbReference type="Gene3D" id="1.25.40.10">
    <property type="entry name" value="Tetratricopeptide repeat domain"/>
    <property type="match status" value="3"/>
</dbReference>
<evidence type="ECO:0000256" key="5">
    <source>
        <dbReference type="ARBA" id="ARBA00022777"/>
    </source>
</evidence>
<evidence type="ECO:0000313" key="13">
    <source>
        <dbReference type="EMBL" id="EGJ35120.1"/>
    </source>
</evidence>
<evidence type="ECO:0000256" key="4">
    <source>
        <dbReference type="ARBA" id="ARBA00022741"/>
    </source>
</evidence>
<dbReference type="Pfam" id="PF00069">
    <property type="entry name" value="Pkinase"/>
    <property type="match status" value="1"/>
</dbReference>
<dbReference type="EMBL" id="GL890825">
    <property type="protein sequence ID" value="EGJ35120.1"/>
    <property type="molecule type" value="Genomic_DNA"/>
</dbReference>
<dbReference type="AlphaFoldDB" id="F4XKG1"/>
<gene>
    <name evidence="13" type="ORF">LYNGBM3L_10230</name>
</gene>
<organism evidence="13 14">
    <name type="scientific">Moorena producens 3L</name>
    <dbReference type="NCBI Taxonomy" id="489825"/>
    <lineage>
        <taxon>Bacteria</taxon>
        <taxon>Bacillati</taxon>
        <taxon>Cyanobacteriota</taxon>
        <taxon>Cyanophyceae</taxon>
        <taxon>Coleofasciculales</taxon>
        <taxon>Coleofasciculaceae</taxon>
        <taxon>Moorena</taxon>
    </lineage>
</organism>
<comment type="catalytic activity">
    <reaction evidence="7">
        <text>L-threonyl-[protein] + ATP = O-phospho-L-threonyl-[protein] + ADP + H(+)</text>
        <dbReference type="Rhea" id="RHEA:46608"/>
        <dbReference type="Rhea" id="RHEA-COMP:11060"/>
        <dbReference type="Rhea" id="RHEA-COMP:11605"/>
        <dbReference type="ChEBI" id="CHEBI:15378"/>
        <dbReference type="ChEBI" id="CHEBI:30013"/>
        <dbReference type="ChEBI" id="CHEBI:30616"/>
        <dbReference type="ChEBI" id="CHEBI:61977"/>
        <dbReference type="ChEBI" id="CHEBI:456216"/>
        <dbReference type="EC" id="2.7.11.1"/>
    </reaction>
</comment>
<dbReference type="PANTHER" id="PTHR24363:SF0">
    <property type="entry name" value="SERINE_THREONINE KINASE LIKE DOMAIN CONTAINING 1"/>
    <property type="match status" value="1"/>
</dbReference>
<evidence type="ECO:0000256" key="3">
    <source>
        <dbReference type="ARBA" id="ARBA00022679"/>
    </source>
</evidence>
<keyword evidence="3" id="KW-0808">Transferase</keyword>
<dbReference type="RefSeq" id="WP_008179495.1">
    <property type="nucleotide sequence ID" value="NZ_GL890825.1"/>
</dbReference>
<evidence type="ECO:0000256" key="2">
    <source>
        <dbReference type="ARBA" id="ARBA00022527"/>
    </source>
</evidence>
<dbReference type="OrthoDB" id="428645at2"/>
<evidence type="ECO:0000256" key="1">
    <source>
        <dbReference type="ARBA" id="ARBA00012513"/>
    </source>
</evidence>
<dbReference type="Pfam" id="PF13432">
    <property type="entry name" value="TPR_16"/>
    <property type="match status" value="1"/>
</dbReference>
<feature type="region of interest" description="Disordered" evidence="11">
    <location>
        <begin position="358"/>
        <end position="427"/>
    </location>
</feature>
<dbReference type="HOGENOM" id="CLU_000288_135_5_3"/>
<dbReference type="eggNOG" id="COG0457">
    <property type="taxonomic scope" value="Bacteria"/>
</dbReference>
<dbReference type="PROSITE" id="PS50011">
    <property type="entry name" value="PROTEIN_KINASE_DOM"/>
    <property type="match status" value="1"/>
</dbReference>
<dbReference type="Gene3D" id="1.10.510.10">
    <property type="entry name" value="Transferase(Phosphotransferase) domain 1"/>
    <property type="match status" value="1"/>
</dbReference>
<proteinExistence type="predicted"/>
<dbReference type="Proteomes" id="UP000003959">
    <property type="component" value="Unassembled WGS sequence"/>
</dbReference>
<dbReference type="InterPro" id="IPR019734">
    <property type="entry name" value="TPR_rpt"/>
</dbReference>
<dbReference type="GO" id="GO:0005524">
    <property type="term" value="F:ATP binding"/>
    <property type="evidence" value="ECO:0007669"/>
    <property type="project" value="UniProtKB-UniRule"/>
</dbReference>
<sequence>MNNQPINSANPLGGRYKIISKLGAGGFGQTFLAQDLHLPGTPQCVIKQLKPQVTDPECLEISKRLFEREAQVLYQLGNHDQIPQLLAHFEENHEFYLAQEFIDGQPLNQEISQPWESNRVIALLQDILQVLVFVHEQRVIHRDIKPPNLIRRRKDGRVVMIDFGAVKQASTQIIDPETGQTKTIAIGSHGYTPKEQFGGNPRFSSDIYAVGMVGIQALTGIHPKFLKENSETGEINWRDRVQVNIQVNSELADILDCMVRYDFRDRYPTAVEALAAVQRLTAAPTIAMSATVPEETVSVSATSAQTQARSEIIPRWLMKPWLMITVLAGMGISIAVIGTKTFLVPKPVTQTDNISDTVAETSTTTSESKPATPAVVSNTPEITTTSSVQKTIPESDTESAAKSASDPETQPKETQPTATELNSQGDSLRQAGKYQQALMTYEKAIGLWPRYANAKDSNLAEAHWGRCYSLNSLGRTQEGLAACDQALALKPDYPEALWSKGAAIESQNTPTAITLALTLYEKAIAIKPDFADAWINRGVALHKLGRYREAIEAYNRAIKLNPNSADAWSNKGAALWAKREYDQAIDSMEKALQIQPNHPNAKNLRQQAREKLGR</sequence>
<evidence type="ECO:0000256" key="10">
    <source>
        <dbReference type="PROSITE-ProRule" id="PRU10141"/>
    </source>
</evidence>
<dbReference type="SUPFAM" id="SSF48452">
    <property type="entry name" value="TPR-like"/>
    <property type="match status" value="1"/>
</dbReference>
<feature type="repeat" description="TPR" evidence="9">
    <location>
        <begin position="565"/>
        <end position="598"/>
    </location>
</feature>
<evidence type="ECO:0000256" key="9">
    <source>
        <dbReference type="PROSITE-ProRule" id="PRU00339"/>
    </source>
</evidence>
<dbReference type="EC" id="2.7.11.1" evidence="1"/>
<dbReference type="eggNOG" id="COG0515">
    <property type="taxonomic scope" value="Bacteria"/>
</dbReference>
<dbReference type="InterPro" id="IPR011009">
    <property type="entry name" value="Kinase-like_dom_sf"/>
</dbReference>
<feature type="repeat" description="TPR" evidence="9">
    <location>
        <begin position="531"/>
        <end position="564"/>
    </location>
</feature>
<feature type="compositionally biased region" description="Low complexity" evidence="11">
    <location>
        <begin position="358"/>
        <end position="374"/>
    </location>
</feature>
<protein>
    <recommendedName>
        <fullName evidence="1">non-specific serine/threonine protein kinase</fullName>
        <ecNumber evidence="1">2.7.11.1</ecNumber>
    </recommendedName>
</protein>
<keyword evidence="14" id="KW-1185">Reference proteome</keyword>
<dbReference type="PROSITE" id="PS50005">
    <property type="entry name" value="TPR"/>
    <property type="match status" value="3"/>
</dbReference>
<evidence type="ECO:0000256" key="8">
    <source>
        <dbReference type="ARBA" id="ARBA00048679"/>
    </source>
</evidence>
<dbReference type="Pfam" id="PF00515">
    <property type="entry name" value="TPR_1"/>
    <property type="match status" value="2"/>
</dbReference>
<feature type="compositionally biased region" description="Polar residues" evidence="11">
    <location>
        <begin position="375"/>
        <end position="427"/>
    </location>
</feature>
<dbReference type="GO" id="GO:0004674">
    <property type="term" value="F:protein serine/threonine kinase activity"/>
    <property type="evidence" value="ECO:0007669"/>
    <property type="project" value="UniProtKB-KW"/>
</dbReference>
<feature type="compositionally biased region" description="Polar residues" evidence="11">
    <location>
        <begin position="595"/>
        <end position="606"/>
    </location>
</feature>
<dbReference type="InterPro" id="IPR011990">
    <property type="entry name" value="TPR-like_helical_dom_sf"/>
</dbReference>
<name>F4XKG1_9CYAN</name>